<dbReference type="AlphaFoldDB" id="A0A4W5L5Z7"/>
<evidence type="ECO:0000256" key="2">
    <source>
        <dbReference type="ARBA" id="ARBA00010371"/>
    </source>
</evidence>
<dbReference type="GO" id="GO:0005739">
    <property type="term" value="C:mitochondrion"/>
    <property type="evidence" value="ECO:0007669"/>
    <property type="project" value="UniProtKB-SubCell"/>
</dbReference>
<reference evidence="6" key="3">
    <citation type="submission" date="2025-09" db="UniProtKB">
        <authorList>
            <consortium name="Ensembl"/>
        </authorList>
    </citation>
    <scope>IDENTIFICATION</scope>
</reference>
<evidence type="ECO:0000256" key="5">
    <source>
        <dbReference type="ARBA" id="ARBA00023128"/>
    </source>
</evidence>
<reference evidence="7" key="1">
    <citation type="submission" date="2018-06" db="EMBL/GenBank/DDBJ databases">
        <title>Genome assembly of Danube salmon.</title>
        <authorList>
            <person name="Macqueen D.J."/>
            <person name="Gundappa M.K."/>
        </authorList>
    </citation>
    <scope>NUCLEOTIDE SEQUENCE [LARGE SCALE GENOMIC DNA]</scope>
</reference>
<sequence>MDRCVFACMSTFYELSYVCVCLPTLGLPQIKTVSHTEAASIPYVATTALTALVNAGYMCRGNCANKRVLITGASGGVGKFSIQVRTLTMTCSHNAKGLVRGLGADEVADYTAGDVAAELALLEKWVLFVGIMSKCWALGLLMPWAGAKYVTLVTPFLLNTDSMGLLEGTVHSGFILHQKAITNMCNGVFYRWGFNVPDGLALDKVSQLVDARKVLHTVCSTMSTTLHALSCSTISTIMERGVVIGGYSEDG</sequence>
<name>A0A4W5L5Z7_9TELE</name>
<evidence type="ECO:0000256" key="4">
    <source>
        <dbReference type="ARBA" id="ARBA00023002"/>
    </source>
</evidence>
<dbReference type="FunFam" id="3.40.50.720:FF:000147">
    <property type="entry name" value="Reticulon-4-interacting protein 1 homolog, mitochondrial"/>
    <property type="match status" value="1"/>
</dbReference>
<dbReference type="GO" id="GO:0016491">
    <property type="term" value="F:oxidoreductase activity"/>
    <property type="evidence" value="ECO:0007669"/>
    <property type="project" value="UniProtKB-KW"/>
</dbReference>
<keyword evidence="3" id="KW-0809">Transit peptide</keyword>
<evidence type="ECO:0000256" key="3">
    <source>
        <dbReference type="ARBA" id="ARBA00022946"/>
    </source>
</evidence>
<dbReference type="GeneTree" id="ENSGT00880000138028"/>
<dbReference type="SUPFAM" id="SSF51735">
    <property type="entry name" value="NAD(P)-binding Rossmann-fold domains"/>
    <property type="match status" value="1"/>
</dbReference>
<dbReference type="InterPro" id="IPR050700">
    <property type="entry name" value="YIM1/Zinc_Alcohol_DH_Fams"/>
</dbReference>
<comment type="similarity">
    <text evidence="2">Belongs to the zinc-containing alcohol dehydrogenase family. Quinone oxidoreductase subfamily.</text>
</comment>
<proteinExistence type="inferred from homology"/>
<dbReference type="STRING" id="62062.ENSHHUP00000019640"/>
<dbReference type="Gene3D" id="3.90.180.10">
    <property type="entry name" value="Medium-chain alcohol dehydrogenases, catalytic domain"/>
    <property type="match status" value="1"/>
</dbReference>
<evidence type="ECO:0000256" key="1">
    <source>
        <dbReference type="ARBA" id="ARBA00004173"/>
    </source>
</evidence>
<organism evidence="6 7">
    <name type="scientific">Hucho hucho</name>
    <name type="common">huchen</name>
    <dbReference type="NCBI Taxonomy" id="62062"/>
    <lineage>
        <taxon>Eukaryota</taxon>
        <taxon>Metazoa</taxon>
        <taxon>Chordata</taxon>
        <taxon>Craniata</taxon>
        <taxon>Vertebrata</taxon>
        <taxon>Euteleostomi</taxon>
        <taxon>Actinopterygii</taxon>
        <taxon>Neopterygii</taxon>
        <taxon>Teleostei</taxon>
        <taxon>Protacanthopterygii</taxon>
        <taxon>Salmoniformes</taxon>
        <taxon>Salmonidae</taxon>
        <taxon>Salmoninae</taxon>
        <taxon>Hucho</taxon>
    </lineage>
</organism>
<keyword evidence="7" id="KW-1185">Reference proteome</keyword>
<keyword evidence="4" id="KW-0560">Oxidoreductase</keyword>
<protein>
    <recommendedName>
        <fullName evidence="8">Enoyl reductase (ER) domain-containing protein</fullName>
    </recommendedName>
</protein>
<dbReference type="PANTHER" id="PTHR11695">
    <property type="entry name" value="ALCOHOL DEHYDROGENASE RELATED"/>
    <property type="match status" value="1"/>
</dbReference>
<dbReference type="PANTHER" id="PTHR11695:SF294">
    <property type="entry name" value="RETICULON-4-INTERACTING PROTEIN 1, MITOCHONDRIAL"/>
    <property type="match status" value="1"/>
</dbReference>
<accession>A0A4W5L5Z7</accession>
<dbReference type="InterPro" id="IPR036291">
    <property type="entry name" value="NAD(P)-bd_dom_sf"/>
</dbReference>
<dbReference type="Proteomes" id="UP000314982">
    <property type="component" value="Unassembled WGS sequence"/>
</dbReference>
<evidence type="ECO:0008006" key="8">
    <source>
        <dbReference type="Google" id="ProtNLM"/>
    </source>
</evidence>
<evidence type="ECO:0000313" key="6">
    <source>
        <dbReference type="Ensembl" id="ENSHHUP00000019640.1"/>
    </source>
</evidence>
<evidence type="ECO:0000313" key="7">
    <source>
        <dbReference type="Proteomes" id="UP000314982"/>
    </source>
</evidence>
<comment type="subcellular location">
    <subcellularLocation>
        <location evidence="1">Mitochondrion</location>
    </subcellularLocation>
</comment>
<dbReference type="Gene3D" id="3.40.50.720">
    <property type="entry name" value="NAD(P)-binding Rossmann-like Domain"/>
    <property type="match status" value="1"/>
</dbReference>
<dbReference type="Ensembl" id="ENSHHUT00000020365.1">
    <property type="protein sequence ID" value="ENSHHUP00000019640.1"/>
    <property type="gene ID" value="ENSHHUG00000012266.1"/>
</dbReference>
<keyword evidence="5" id="KW-0496">Mitochondrion</keyword>
<reference evidence="6" key="2">
    <citation type="submission" date="2025-08" db="UniProtKB">
        <authorList>
            <consortium name="Ensembl"/>
        </authorList>
    </citation>
    <scope>IDENTIFICATION</scope>
</reference>